<gene>
    <name evidence="1" type="ORF">DEU29_1173</name>
</gene>
<dbReference type="Proteomes" id="UP000295531">
    <property type="component" value="Unassembled WGS sequence"/>
</dbReference>
<dbReference type="EMBL" id="SNXI01000017">
    <property type="protein sequence ID" value="TDP29425.1"/>
    <property type="molecule type" value="Genomic_DNA"/>
</dbReference>
<reference evidence="1 2" key="1">
    <citation type="submission" date="2019-03" db="EMBL/GenBank/DDBJ databases">
        <title>Freshwater and sediment microbial communities from various areas in North America, analyzing microbe dynamics in response to fracking.</title>
        <authorList>
            <person name="Lamendella R."/>
        </authorList>
    </citation>
    <scope>NUCLEOTIDE SEQUENCE [LARGE SCALE GENOMIC DNA]</scope>
    <source>
        <strain evidence="1 2">18_TX</strain>
    </source>
</reference>
<organism evidence="1 2">
    <name type="scientific">Idiomarina aquatica</name>
    <dbReference type="NCBI Taxonomy" id="1327752"/>
    <lineage>
        <taxon>Bacteria</taxon>
        <taxon>Pseudomonadati</taxon>
        <taxon>Pseudomonadota</taxon>
        <taxon>Gammaproteobacteria</taxon>
        <taxon>Alteromonadales</taxon>
        <taxon>Idiomarinaceae</taxon>
        <taxon>Idiomarina</taxon>
    </lineage>
</organism>
<sequence>MARITLLLENGSTKTTSLSRVPGLDEYLFVDNQTLYVGRVIHISTLFRSQALVSVRIVENQEKLHV</sequence>
<name>A0A4R6NY66_9GAMM</name>
<evidence type="ECO:0000313" key="2">
    <source>
        <dbReference type="Proteomes" id="UP000295531"/>
    </source>
</evidence>
<dbReference type="OrthoDB" id="9974688at2"/>
<proteinExistence type="predicted"/>
<evidence type="ECO:0000313" key="1">
    <source>
        <dbReference type="EMBL" id="TDP29425.1"/>
    </source>
</evidence>
<accession>A0A4R6NY66</accession>
<keyword evidence="2" id="KW-1185">Reference proteome</keyword>
<dbReference type="RefSeq" id="WP_133540418.1">
    <property type="nucleotide sequence ID" value="NZ_SNXI01000017.1"/>
</dbReference>
<dbReference type="AlphaFoldDB" id="A0A4R6NY66"/>
<comment type="caution">
    <text evidence="1">The sequence shown here is derived from an EMBL/GenBank/DDBJ whole genome shotgun (WGS) entry which is preliminary data.</text>
</comment>
<protein>
    <submittedName>
        <fullName evidence="1">Uncharacterized protein</fullName>
    </submittedName>
</protein>